<feature type="compositionally biased region" description="Basic and acidic residues" evidence="1">
    <location>
        <begin position="356"/>
        <end position="365"/>
    </location>
</feature>
<dbReference type="PANTHER" id="PTHR40448">
    <property type="entry name" value="TWO-COMPONENT SENSOR HISTIDINE KINASE"/>
    <property type="match status" value="1"/>
</dbReference>
<comment type="caution">
    <text evidence="4">The sequence shown here is derived from an EMBL/GenBank/DDBJ whole genome shotgun (WGS) entry which is preliminary data.</text>
</comment>
<sequence>MRKNAELLFLTIAWLSVMGICLFMAVGRLLKVKNSKFLRMILVTACGFLGGMVIYLADWGNIVPTFVFFIAAIMICCEGSVIKRLTVGLMTASTVFSFNALVDNWSPFYQMYQIVIKIFFCAGLWILIRKLGPDRDFELAPSMWRLLFILTLPPLGIVFSLVLLSDYDTAGISVQYLFLLLLSLSAFAGLLWTMVVLARQQKLEEEALLAEQNRRYYEAMENQHFEIRRLKHDMTNHLQTALALPDDQREGYLRELLEQTGASRTLKYCGDTTVNIILSAKAALMEQNHIDFHVSADISEPLPMEKTDISAVFGNALDNALEAVKKLPESQRRVSLEARQGKGILAVSVRNQGRLPDSEKEERRKQNPGIRQFFPSTTKCDTKNHGLGIPSIQAALKKYDGMLELRQEGEEVCLLICCYIRRPL</sequence>
<evidence type="ECO:0000256" key="1">
    <source>
        <dbReference type="SAM" id="MobiDB-lite"/>
    </source>
</evidence>
<evidence type="ECO:0000313" key="4">
    <source>
        <dbReference type="EMBL" id="MET3750291.1"/>
    </source>
</evidence>
<dbReference type="InterPro" id="IPR032834">
    <property type="entry name" value="NatK-like_C"/>
</dbReference>
<protein>
    <recommendedName>
        <fullName evidence="3">Sensor histidine kinase NatK-like C-terminal domain-containing protein</fullName>
    </recommendedName>
</protein>
<evidence type="ECO:0000259" key="3">
    <source>
        <dbReference type="Pfam" id="PF14501"/>
    </source>
</evidence>
<name>A0ABV2M1G2_9FIRM</name>
<dbReference type="InterPro" id="IPR036890">
    <property type="entry name" value="HATPase_C_sf"/>
</dbReference>
<dbReference type="SUPFAM" id="SSF55874">
    <property type="entry name" value="ATPase domain of HSP90 chaperone/DNA topoisomerase II/histidine kinase"/>
    <property type="match status" value="1"/>
</dbReference>
<feature type="domain" description="Sensor histidine kinase NatK-like C-terminal" evidence="3">
    <location>
        <begin position="304"/>
        <end position="416"/>
    </location>
</feature>
<dbReference type="Proteomes" id="UP001549106">
    <property type="component" value="Unassembled WGS sequence"/>
</dbReference>
<evidence type="ECO:0000313" key="5">
    <source>
        <dbReference type="Proteomes" id="UP001549106"/>
    </source>
</evidence>
<keyword evidence="5" id="KW-1185">Reference proteome</keyword>
<feature type="region of interest" description="Disordered" evidence="1">
    <location>
        <begin position="351"/>
        <end position="375"/>
    </location>
</feature>
<keyword evidence="2" id="KW-1133">Transmembrane helix</keyword>
<feature type="transmembrane region" description="Helical" evidence="2">
    <location>
        <begin position="114"/>
        <end position="132"/>
    </location>
</feature>
<dbReference type="RefSeq" id="WP_173751799.1">
    <property type="nucleotide sequence ID" value="NZ_JANJZT010000009.1"/>
</dbReference>
<feature type="transmembrane region" description="Helical" evidence="2">
    <location>
        <begin position="12"/>
        <end position="30"/>
    </location>
</feature>
<dbReference type="PANTHER" id="PTHR40448:SF1">
    <property type="entry name" value="TWO-COMPONENT SENSOR HISTIDINE KINASE"/>
    <property type="match status" value="1"/>
</dbReference>
<feature type="transmembrane region" description="Helical" evidence="2">
    <location>
        <begin position="144"/>
        <end position="164"/>
    </location>
</feature>
<accession>A0ABV2M1G2</accession>
<organism evidence="4 5">
    <name type="scientific">Blautia caecimuris</name>
    <dbReference type="NCBI Taxonomy" id="1796615"/>
    <lineage>
        <taxon>Bacteria</taxon>
        <taxon>Bacillati</taxon>
        <taxon>Bacillota</taxon>
        <taxon>Clostridia</taxon>
        <taxon>Lachnospirales</taxon>
        <taxon>Lachnospiraceae</taxon>
        <taxon>Blautia</taxon>
    </lineage>
</organism>
<feature type="transmembrane region" description="Helical" evidence="2">
    <location>
        <begin position="37"/>
        <end position="56"/>
    </location>
</feature>
<keyword evidence="2" id="KW-0812">Transmembrane</keyword>
<dbReference type="Pfam" id="PF14501">
    <property type="entry name" value="HATPase_c_5"/>
    <property type="match status" value="1"/>
</dbReference>
<reference evidence="4 5" key="1">
    <citation type="submission" date="2024-06" db="EMBL/GenBank/DDBJ databases">
        <title>Genomic Encyclopedia of Type Strains, Phase IV (KMG-IV): sequencing the most valuable type-strain genomes for metagenomic binning, comparative biology and taxonomic classification.</title>
        <authorList>
            <person name="Goeker M."/>
        </authorList>
    </citation>
    <scope>NUCLEOTIDE SEQUENCE [LARGE SCALE GENOMIC DNA]</scope>
    <source>
        <strain evidence="4 5">DSM 29492</strain>
    </source>
</reference>
<dbReference type="Gene3D" id="3.30.565.10">
    <property type="entry name" value="Histidine kinase-like ATPase, C-terminal domain"/>
    <property type="match status" value="1"/>
</dbReference>
<gene>
    <name evidence="4" type="ORF">ABID24_001537</name>
</gene>
<proteinExistence type="predicted"/>
<dbReference type="CDD" id="cd16935">
    <property type="entry name" value="HATPase_AgrC-ComD-like"/>
    <property type="match status" value="1"/>
</dbReference>
<keyword evidence="2" id="KW-0472">Membrane</keyword>
<feature type="transmembrane region" description="Helical" evidence="2">
    <location>
        <begin position="176"/>
        <end position="198"/>
    </location>
</feature>
<feature type="transmembrane region" description="Helical" evidence="2">
    <location>
        <begin position="62"/>
        <end position="78"/>
    </location>
</feature>
<dbReference type="EMBL" id="JBEPMJ010000009">
    <property type="protein sequence ID" value="MET3750291.1"/>
    <property type="molecule type" value="Genomic_DNA"/>
</dbReference>
<evidence type="ECO:0000256" key="2">
    <source>
        <dbReference type="SAM" id="Phobius"/>
    </source>
</evidence>